<evidence type="ECO:0000313" key="2">
    <source>
        <dbReference type="EMBL" id="SFM96848.1"/>
    </source>
</evidence>
<accession>A0A1I4V6P1</accession>
<keyword evidence="1" id="KW-0175">Coiled coil</keyword>
<protein>
    <submittedName>
        <fullName evidence="2">Uncharacterized protein</fullName>
    </submittedName>
</protein>
<name>A0A1I4V6P1_9BACT</name>
<keyword evidence="3" id="KW-1185">Reference proteome</keyword>
<dbReference type="AlphaFoldDB" id="A0A1I4V6P1"/>
<dbReference type="Proteomes" id="UP000199611">
    <property type="component" value="Unassembled WGS sequence"/>
</dbReference>
<dbReference type="EMBL" id="FOUU01000008">
    <property type="protein sequence ID" value="SFM96848.1"/>
    <property type="molecule type" value="Genomic_DNA"/>
</dbReference>
<evidence type="ECO:0000256" key="1">
    <source>
        <dbReference type="SAM" id="Coils"/>
    </source>
</evidence>
<evidence type="ECO:0000313" key="3">
    <source>
        <dbReference type="Proteomes" id="UP000199611"/>
    </source>
</evidence>
<organism evidence="2 3">
    <name type="scientific">Thermodesulforhabdus norvegica</name>
    <dbReference type="NCBI Taxonomy" id="39841"/>
    <lineage>
        <taxon>Bacteria</taxon>
        <taxon>Pseudomonadati</taxon>
        <taxon>Thermodesulfobacteriota</taxon>
        <taxon>Syntrophobacteria</taxon>
        <taxon>Syntrophobacterales</taxon>
        <taxon>Thermodesulforhabdaceae</taxon>
        <taxon>Thermodesulforhabdus</taxon>
    </lineage>
</organism>
<feature type="coiled-coil region" evidence="1">
    <location>
        <begin position="34"/>
        <end position="91"/>
    </location>
</feature>
<dbReference type="STRING" id="39841.SAMN05660836_02137"/>
<proteinExistence type="predicted"/>
<gene>
    <name evidence="2" type="ORF">SAMN05660836_02137</name>
</gene>
<sequence>MKDNKMEASKECFVCRARSGVVFTPREEEVLEAIRGLTLRFRILKRRLKELKASGKNPDEVAQLEEELEALRKERQNLERERIEAARERMRILGHE</sequence>
<dbReference type="RefSeq" id="WP_093395699.1">
    <property type="nucleotide sequence ID" value="NZ_FOUU01000008.1"/>
</dbReference>
<reference evidence="2 3" key="1">
    <citation type="submission" date="2016-10" db="EMBL/GenBank/DDBJ databases">
        <authorList>
            <person name="de Groot N.N."/>
        </authorList>
    </citation>
    <scope>NUCLEOTIDE SEQUENCE [LARGE SCALE GENOMIC DNA]</scope>
    <source>
        <strain evidence="2 3">DSM 9990</strain>
    </source>
</reference>